<protein>
    <submittedName>
        <fullName evidence="2">Uncharacterized protein</fullName>
    </submittedName>
</protein>
<name>A0A4P2Q7H6_SORCE</name>
<dbReference type="EMBL" id="CP012670">
    <property type="protein sequence ID" value="AUX24973.1"/>
    <property type="molecule type" value="Genomic_DNA"/>
</dbReference>
<evidence type="ECO:0000313" key="2">
    <source>
        <dbReference type="EMBL" id="AUX24973.1"/>
    </source>
</evidence>
<accession>A0A4P2Q7H6</accession>
<feature type="compositionally biased region" description="Pro residues" evidence="1">
    <location>
        <begin position="102"/>
        <end position="111"/>
    </location>
</feature>
<organism evidence="2 3">
    <name type="scientific">Sorangium cellulosum</name>
    <name type="common">Polyangium cellulosum</name>
    <dbReference type="NCBI Taxonomy" id="56"/>
    <lineage>
        <taxon>Bacteria</taxon>
        <taxon>Pseudomonadati</taxon>
        <taxon>Myxococcota</taxon>
        <taxon>Polyangia</taxon>
        <taxon>Polyangiales</taxon>
        <taxon>Polyangiaceae</taxon>
        <taxon>Sorangium</taxon>
    </lineage>
</organism>
<feature type="region of interest" description="Disordered" evidence="1">
    <location>
        <begin position="76"/>
        <end position="118"/>
    </location>
</feature>
<evidence type="ECO:0000256" key="1">
    <source>
        <dbReference type="SAM" id="MobiDB-lite"/>
    </source>
</evidence>
<sequence length="118" mass="12608">MKAAQQRIAFASCRSRRGWRTRRHEDAGGEPPASSREPLPSRAERGTWEGPAARRRGAPSTDGGWASIIVLLLKRTPSPEEEPAGAVASKDALASPASSQPPMVPSQPPPFVEGVPEF</sequence>
<dbReference type="Proteomes" id="UP000295781">
    <property type="component" value="Chromosome"/>
</dbReference>
<evidence type="ECO:0000313" key="3">
    <source>
        <dbReference type="Proteomes" id="UP000295781"/>
    </source>
</evidence>
<gene>
    <name evidence="2" type="ORF">SOCEGT47_055140</name>
</gene>
<reference evidence="2 3" key="1">
    <citation type="submission" date="2015-09" db="EMBL/GenBank/DDBJ databases">
        <title>Sorangium comparison.</title>
        <authorList>
            <person name="Zaburannyi N."/>
            <person name="Bunk B."/>
            <person name="Overmann J."/>
            <person name="Mueller R."/>
        </authorList>
    </citation>
    <scope>NUCLEOTIDE SEQUENCE [LARGE SCALE GENOMIC DNA]</scope>
    <source>
        <strain evidence="2 3">So ceGT47</strain>
    </source>
</reference>
<feature type="region of interest" description="Disordered" evidence="1">
    <location>
        <begin position="1"/>
        <end position="62"/>
    </location>
</feature>
<proteinExistence type="predicted"/>
<dbReference type="AlphaFoldDB" id="A0A4P2Q7H6"/>